<protein>
    <submittedName>
        <fullName evidence="1">Uncharacterized protein</fullName>
    </submittedName>
</protein>
<proteinExistence type="predicted"/>
<organism evidence="1 2">
    <name type="scientific">Tunturiibacter lichenicola</name>
    <dbReference type="NCBI Taxonomy" id="2051959"/>
    <lineage>
        <taxon>Bacteria</taxon>
        <taxon>Pseudomonadati</taxon>
        <taxon>Acidobacteriota</taxon>
        <taxon>Terriglobia</taxon>
        <taxon>Terriglobales</taxon>
        <taxon>Acidobacteriaceae</taxon>
        <taxon>Tunturiibacter</taxon>
    </lineage>
</organism>
<comment type="caution">
    <text evidence="1">The sequence shown here is derived from an EMBL/GenBank/DDBJ whole genome shotgun (WGS) entry which is preliminary data.</text>
</comment>
<accession>A0A7W8N3A5</accession>
<gene>
    <name evidence="1" type="ORF">HDF10_001213</name>
</gene>
<evidence type="ECO:0000313" key="2">
    <source>
        <dbReference type="Proteomes" id="UP000569092"/>
    </source>
</evidence>
<dbReference type="Proteomes" id="UP000569092">
    <property type="component" value="Unassembled WGS sequence"/>
</dbReference>
<evidence type="ECO:0000313" key="1">
    <source>
        <dbReference type="EMBL" id="MBB5343263.1"/>
    </source>
</evidence>
<name>A0A7W8N3A5_9BACT</name>
<dbReference type="AlphaFoldDB" id="A0A7W8N3A5"/>
<sequence>MSREQKVAVVEAYLDCFATKDLSRFPLLKT</sequence>
<dbReference type="EMBL" id="JACHDZ010000001">
    <property type="protein sequence ID" value="MBB5343263.1"/>
    <property type="molecule type" value="Genomic_DNA"/>
</dbReference>
<reference evidence="1 2" key="1">
    <citation type="submission" date="2020-08" db="EMBL/GenBank/DDBJ databases">
        <title>Genomic Encyclopedia of Type Strains, Phase IV (KMG-V): Genome sequencing to study the core and pangenomes of soil and plant-associated prokaryotes.</title>
        <authorList>
            <person name="Whitman W."/>
        </authorList>
    </citation>
    <scope>NUCLEOTIDE SEQUENCE [LARGE SCALE GENOMIC DNA]</scope>
    <source>
        <strain evidence="1 2">M8US30</strain>
    </source>
</reference>